<dbReference type="EMBL" id="SMOL01000004">
    <property type="protein sequence ID" value="KAB2635651.1"/>
    <property type="molecule type" value="Genomic_DNA"/>
</dbReference>
<organism evidence="1 2">
    <name type="scientific">Pyrus ussuriensis x Pyrus communis</name>
    <dbReference type="NCBI Taxonomy" id="2448454"/>
    <lineage>
        <taxon>Eukaryota</taxon>
        <taxon>Viridiplantae</taxon>
        <taxon>Streptophyta</taxon>
        <taxon>Embryophyta</taxon>
        <taxon>Tracheophyta</taxon>
        <taxon>Spermatophyta</taxon>
        <taxon>Magnoliopsida</taxon>
        <taxon>eudicotyledons</taxon>
        <taxon>Gunneridae</taxon>
        <taxon>Pentapetalae</taxon>
        <taxon>rosids</taxon>
        <taxon>fabids</taxon>
        <taxon>Rosales</taxon>
        <taxon>Rosaceae</taxon>
        <taxon>Amygdaloideae</taxon>
        <taxon>Maleae</taxon>
        <taxon>Pyrus</taxon>
    </lineage>
</organism>
<dbReference type="OrthoDB" id="999038at2759"/>
<reference evidence="2" key="2">
    <citation type="submission" date="2019-10" db="EMBL/GenBank/DDBJ databases">
        <title>A de novo genome assembly of a pear dwarfing rootstock.</title>
        <authorList>
            <person name="Wang F."/>
            <person name="Wang J."/>
            <person name="Li S."/>
            <person name="Zhang Y."/>
            <person name="Fang M."/>
            <person name="Ma L."/>
            <person name="Zhao Y."/>
            <person name="Jiang S."/>
        </authorList>
    </citation>
    <scope>NUCLEOTIDE SEQUENCE [LARGE SCALE GENOMIC DNA]</scope>
</reference>
<gene>
    <name evidence="1" type="ORF">D8674_026185</name>
</gene>
<sequence>MQGRNGLSNGQLAKAGTIRWSYPEAGFVKLNFDRSVINQQDASGFVIKNENGSLIIAWTRMCPEREYFPDYVQEHINMRNDSKRNWKNPYSEFYTPSLQKHLEHYFEQFNVPEELPVEDKLSKLFESIELYVEITNQGFLIQALNCGTSYDDREDYVETNGLGSVVQTELGSAKSHNSAPAKPVIIAEIRCCIRNSFGLISTTRGSIHSYIHPFISHMIQKEHRMRSSDTHSGDAEKTSMLMDPFHSLTLSHFIQNIITLKFWGGDPSSIENKT</sequence>
<reference evidence="1 2" key="3">
    <citation type="submission" date="2019-11" db="EMBL/GenBank/DDBJ databases">
        <title>A de novo genome assembly of a pear dwarfing rootstock.</title>
        <authorList>
            <person name="Wang F."/>
            <person name="Wang J."/>
            <person name="Li S."/>
            <person name="Zhang Y."/>
            <person name="Fang M."/>
            <person name="Ma L."/>
            <person name="Zhao Y."/>
            <person name="Jiang S."/>
        </authorList>
    </citation>
    <scope>NUCLEOTIDE SEQUENCE [LARGE SCALE GENOMIC DNA]</scope>
    <source>
        <strain evidence="1">S2</strain>
        <tissue evidence="1">Leaf</tissue>
    </source>
</reference>
<proteinExistence type="predicted"/>
<name>A0A5N5IAQ7_9ROSA</name>
<reference evidence="1 2" key="1">
    <citation type="submission" date="2019-09" db="EMBL/GenBank/DDBJ databases">
        <authorList>
            <person name="Ou C."/>
        </authorList>
    </citation>
    <scope>NUCLEOTIDE SEQUENCE [LARGE SCALE GENOMIC DNA]</scope>
    <source>
        <strain evidence="1">S2</strain>
        <tissue evidence="1">Leaf</tissue>
    </source>
</reference>
<keyword evidence="2" id="KW-1185">Reference proteome</keyword>
<evidence type="ECO:0000313" key="2">
    <source>
        <dbReference type="Proteomes" id="UP000327157"/>
    </source>
</evidence>
<dbReference type="AlphaFoldDB" id="A0A5N5IAQ7"/>
<evidence type="ECO:0000313" key="1">
    <source>
        <dbReference type="EMBL" id="KAB2635651.1"/>
    </source>
</evidence>
<accession>A0A5N5IAQ7</accession>
<comment type="caution">
    <text evidence="1">The sequence shown here is derived from an EMBL/GenBank/DDBJ whole genome shotgun (WGS) entry which is preliminary data.</text>
</comment>
<protein>
    <submittedName>
        <fullName evidence="1">Uncharacterized protein</fullName>
    </submittedName>
</protein>
<dbReference type="Proteomes" id="UP000327157">
    <property type="component" value="Chromosome 5"/>
</dbReference>